<feature type="transmembrane region" description="Helical" evidence="14">
    <location>
        <begin position="250"/>
        <end position="271"/>
    </location>
</feature>
<dbReference type="GO" id="GO:0006811">
    <property type="term" value="P:monoatomic ion transport"/>
    <property type="evidence" value="ECO:0007669"/>
    <property type="project" value="UniProtKB-KW"/>
</dbReference>
<keyword evidence="15" id="KW-0732">Signal</keyword>
<feature type="domain" description="CNNM transmembrane" evidence="17">
    <location>
        <begin position="188"/>
        <end position="367"/>
    </location>
</feature>
<dbReference type="InterPro" id="IPR002550">
    <property type="entry name" value="CNNM"/>
</dbReference>
<evidence type="ECO:0000256" key="13">
    <source>
        <dbReference type="SAM" id="MobiDB-lite"/>
    </source>
</evidence>
<keyword evidence="9 11" id="KW-0129">CBS domain</keyword>
<evidence type="ECO:0000256" key="3">
    <source>
        <dbReference type="ARBA" id="ARBA00022448"/>
    </source>
</evidence>
<evidence type="ECO:0000256" key="4">
    <source>
        <dbReference type="ARBA" id="ARBA00022475"/>
    </source>
</evidence>
<feature type="signal peptide" evidence="15">
    <location>
        <begin position="1"/>
        <end position="26"/>
    </location>
</feature>
<feature type="domain" description="CBS" evidence="16">
    <location>
        <begin position="454"/>
        <end position="520"/>
    </location>
</feature>
<keyword evidence="4" id="KW-1003">Cell membrane</keyword>
<feature type="transmembrane region" description="Helical" evidence="14">
    <location>
        <begin position="307"/>
        <end position="327"/>
    </location>
</feature>
<comment type="caution">
    <text evidence="18">The sequence shown here is derived from an EMBL/GenBank/DDBJ whole genome shotgun (WGS) entry which is preliminary data.</text>
</comment>
<feature type="transmembrane region" description="Helical" evidence="14">
    <location>
        <begin position="277"/>
        <end position="295"/>
    </location>
</feature>
<evidence type="ECO:0000256" key="6">
    <source>
        <dbReference type="ARBA" id="ARBA00022737"/>
    </source>
</evidence>
<sequence length="825" mass="90522">MAILQSCAVGLQLVLAVGIFSSVAEAGDSRLWIRTRSQRQIDGAAGGIPRQPSITGMRLDKDMTEVTAETGVLSVVSDHAVTFRFFGSNLAPDMQLAFTRKPAERNAECVEDISGKFNPVNGSVSPSATSVLFVASLESTGSANDTYYLCVSRLLENGPTGRVQLQWIHQGIEPWLQIRTVKAPDNPHLLPLWLQVLCIIILLCLSGLFSGLNLGLMTLDPTELKIVLNCGSAKEQRYAKSIMPLRRKGNFLLCTLLLGNVLVNTTLTILMDDLTSGLIAVIGATMGIVIFGEIIPQALCSRHGMAVGANTIWLTKFFMVMTFPLSYPISRLLDCALGAEIGHVYNRERLMELIKVTHGYNDLEQEEVNIISGALELKKKTVKQIMTPLNDVFMMTYDAVLDFDTVSEIMRQGYTRVPVYDGSRTNVVALLNIKDLALVDPDDNTPVKTLCKFYNHHVRTVFDDTTLDVMLDEFKKGRSHMAFVQRVITESDGDPFYETVGVVTLEDVIEEVIQSEIEDEMDTTADNRKRLRRRDFAMAQQDAPVFTGASAPQYQSLITPQLQLATFQFLSTSLEPFNESLIAPTIMRRLLRHAESARFMKMKSDESEMPCLYTAGKPADYFVLILEGRVEVKVGTEYLLFQSGPFTYFGISVLNLTHEVTSPVVQSPGTTTSVDAVSLSGTFIPDFTVYPVSDLLYLYITRSQYVAAFRASIVERSTVHGGGTGGGGGGTLTKEDAAAAASVDWNKALQFKRLSIAGISQDAANTAAALKRTSLLANSNVSLNNDHHQQQQYNAPREAREKPVDDEANATSPVVPNGGPPTPKL</sequence>
<organism evidence="18 19">
    <name type="scientific">Hypsibius exemplaris</name>
    <name type="common">Freshwater tardigrade</name>
    <dbReference type="NCBI Taxonomy" id="2072580"/>
    <lineage>
        <taxon>Eukaryota</taxon>
        <taxon>Metazoa</taxon>
        <taxon>Ecdysozoa</taxon>
        <taxon>Tardigrada</taxon>
        <taxon>Eutardigrada</taxon>
        <taxon>Parachela</taxon>
        <taxon>Hypsibioidea</taxon>
        <taxon>Hypsibiidae</taxon>
        <taxon>Hypsibius</taxon>
    </lineage>
</organism>
<dbReference type="InterPro" id="IPR000644">
    <property type="entry name" value="CBS_dom"/>
</dbReference>
<dbReference type="SUPFAM" id="SSF51206">
    <property type="entry name" value="cAMP-binding domain-like"/>
    <property type="match status" value="1"/>
</dbReference>
<evidence type="ECO:0000256" key="9">
    <source>
        <dbReference type="ARBA" id="ARBA00023122"/>
    </source>
</evidence>
<feature type="transmembrane region" description="Helical" evidence="14">
    <location>
        <begin position="192"/>
        <end position="216"/>
    </location>
</feature>
<dbReference type="InterPro" id="IPR046342">
    <property type="entry name" value="CBS_dom_sf"/>
</dbReference>
<evidence type="ECO:0000313" key="19">
    <source>
        <dbReference type="Proteomes" id="UP000192578"/>
    </source>
</evidence>
<keyword evidence="5 12" id="KW-0812">Transmembrane</keyword>
<dbReference type="Gene3D" id="3.10.580.10">
    <property type="entry name" value="CBS-domain"/>
    <property type="match status" value="1"/>
</dbReference>
<dbReference type="GO" id="GO:0022857">
    <property type="term" value="F:transmembrane transporter activity"/>
    <property type="evidence" value="ECO:0007669"/>
    <property type="project" value="TreeGrafter"/>
</dbReference>
<dbReference type="CDD" id="cd04590">
    <property type="entry name" value="CBS_pair_CorC_HlyC_assoc"/>
    <property type="match status" value="1"/>
</dbReference>
<dbReference type="PANTHER" id="PTHR12064">
    <property type="entry name" value="METAL TRANSPORTER CNNM"/>
    <property type="match status" value="1"/>
</dbReference>
<keyword evidence="7 12" id="KW-1133">Transmembrane helix</keyword>
<evidence type="ECO:0000256" key="15">
    <source>
        <dbReference type="SAM" id="SignalP"/>
    </source>
</evidence>
<keyword evidence="10 12" id="KW-0472">Membrane</keyword>
<comment type="subcellular location">
    <subcellularLocation>
        <location evidence="1">Cell membrane</location>
        <topology evidence="1">Multi-pass membrane protein</topology>
    </subcellularLocation>
</comment>
<dbReference type="PROSITE" id="PS51371">
    <property type="entry name" value="CBS"/>
    <property type="match status" value="2"/>
</dbReference>
<dbReference type="AlphaFoldDB" id="A0A9X6RLC2"/>
<evidence type="ECO:0000256" key="10">
    <source>
        <dbReference type="ARBA" id="ARBA00023136"/>
    </source>
</evidence>
<dbReference type="InterPro" id="IPR018490">
    <property type="entry name" value="cNMP-bd_dom_sf"/>
</dbReference>
<keyword evidence="8" id="KW-0406">Ion transport</keyword>
<dbReference type="FunFam" id="3.10.580.10:FF:000001">
    <property type="entry name" value="Putative metal transporter CNNM3 isoform 2"/>
    <property type="match status" value="1"/>
</dbReference>
<evidence type="ECO:0000256" key="8">
    <source>
        <dbReference type="ARBA" id="ARBA00023065"/>
    </source>
</evidence>
<feature type="region of interest" description="Disordered" evidence="13">
    <location>
        <begin position="782"/>
        <end position="825"/>
    </location>
</feature>
<dbReference type="Proteomes" id="UP000192578">
    <property type="component" value="Unassembled WGS sequence"/>
</dbReference>
<evidence type="ECO:0000256" key="7">
    <source>
        <dbReference type="ARBA" id="ARBA00022989"/>
    </source>
</evidence>
<dbReference type="InterPro" id="IPR045095">
    <property type="entry name" value="ACDP"/>
</dbReference>
<evidence type="ECO:0000256" key="14">
    <source>
        <dbReference type="SAM" id="Phobius"/>
    </source>
</evidence>
<protein>
    <submittedName>
        <fullName evidence="18">Metal transporter CNNM2</fullName>
    </submittedName>
</protein>
<comment type="similarity">
    <text evidence="2">Belongs to the ACDP family.</text>
</comment>
<dbReference type="PANTHER" id="PTHR12064:SF94">
    <property type="entry name" value="UNEXTENDED PROTEIN"/>
    <property type="match status" value="1"/>
</dbReference>
<name>A0A9X6RLC2_HYPEX</name>
<feature type="domain" description="CBS" evidence="16">
    <location>
        <begin position="386"/>
        <end position="447"/>
    </location>
</feature>
<evidence type="ECO:0000259" key="16">
    <source>
        <dbReference type="PROSITE" id="PS51371"/>
    </source>
</evidence>
<reference evidence="19" key="1">
    <citation type="submission" date="2017-01" db="EMBL/GenBank/DDBJ databases">
        <title>Comparative genomics of anhydrobiosis in the tardigrade Hypsibius dujardini.</title>
        <authorList>
            <person name="Yoshida Y."/>
            <person name="Koutsovoulos G."/>
            <person name="Laetsch D."/>
            <person name="Stevens L."/>
            <person name="Kumar S."/>
            <person name="Horikawa D."/>
            <person name="Ishino K."/>
            <person name="Komine S."/>
            <person name="Tomita M."/>
            <person name="Blaxter M."/>
            <person name="Arakawa K."/>
        </authorList>
    </citation>
    <scope>NUCLEOTIDE SEQUENCE [LARGE SCALE GENOMIC DNA]</scope>
    <source>
        <strain evidence="19">Z151</strain>
    </source>
</reference>
<evidence type="ECO:0000313" key="18">
    <source>
        <dbReference type="EMBL" id="OWA52024.1"/>
    </source>
</evidence>
<dbReference type="Pfam" id="PF25562">
    <property type="entry name" value="CNBH_CNNM2_C"/>
    <property type="match status" value="1"/>
</dbReference>
<evidence type="ECO:0000256" key="1">
    <source>
        <dbReference type="ARBA" id="ARBA00004651"/>
    </source>
</evidence>
<evidence type="ECO:0000256" key="12">
    <source>
        <dbReference type="PROSITE-ProRule" id="PRU01193"/>
    </source>
</evidence>
<keyword evidence="6" id="KW-0677">Repeat</keyword>
<proteinExistence type="inferred from homology"/>
<dbReference type="PROSITE" id="PS51846">
    <property type="entry name" value="CNNM"/>
    <property type="match status" value="1"/>
</dbReference>
<dbReference type="SUPFAM" id="SSF54631">
    <property type="entry name" value="CBS-domain pair"/>
    <property type="match status" value="1"/>
</dbReference>
<keyword evidence="3" id="KW-0813">Transport</keyword>
<evidence type="ECO:0000256" key="11">
    <source>
        <dbReference type="PROSITE-ProRule" id="PRU00703"/>
    </source>
</evidence>
<dbReference type="EMBL" id="MTYJ01000248">
    <property type="protein sequence ID" value="OWA52024.1"/>
    <property type="molecule type" value="Genomic_DNA"/>
</dbReference>
<dbReference type="GO" id="GO:0005886">
    <property type="term" value="C:plasma membrane"/>
    <property type="evidence" value="ECO:0007669"/>
    <property type="project" value="UniProtKB-SubCell"/>
</dbReference>
<accession>A0A9X6RLC2</accession>
<dbReference type="OrthoDB" id="5353557at2759"/>
<evidence type="ECO:0000259" key="17">
    <source>
        <dbReference type="PROSITE" id="PS51846"/>
    </source>
</evidence>
<evidence type="ECO:0000256" key="5">
    <source>
        <dbReference type="ARBA" id="ARBA00022692"/>
    </source>
</evidence>
<gene>
    <name evidence="18" type="ORF">BV898_16480</name>
</gene>
<dbReference type="InterPro" id="IPR044751">
    <property type="entry name" value="Ion_transp-like_CBS"/>
</dbReference>
<feature type="chain" id="PRO_5040802901" evidence="15">
    <location>
        <begin position="27"/>
        <end position="825"/>
    </location>
</feature>
<dbReference type="GO" id="GO:0010960">
    <property type="term" value="P:magnesium ion homeostasis"/>
    <property type="evidence" value="ECO:0007669"/>
    <property type="project" value="InterPro"/>
</dbReference>
<evidence type="ECO:0000256" key="2">
    <source>
        <dbReference type="ARBA" id="ARBA00010484"/>
    </source>
</evidence>
<dbReference type="Pfam" id="PF01595">
    <property type="entry name" value="CNNM"/>
    <property type="match status" value="1"/>
</dbReference>
<keyword evidence="19" id="KW-1185">Reference proteome</keyword>